<sequence length="266" mass="30428">MCKALRVKWTRQRYTEIMLNDWPKMQGIYLQHFIGGALCLPAVLGYTDSWAANLACLGVLSEMGWEMSDMADIVITRSTAVDGKERVPDTLVMIMSIHHSMTLTLGLPLVMKYRQLRTLHLLTFNLQWAAALAISANEYCKTLDLKNQKQLWTFRIVNGICFGIMAWMRGIYWLFLCGKLHMRLYEDEEYTMMCVGVMIYTLITGFNVMLCIYPFGKKMLKFGPRSKEMGLVDMDDGEELEDTKKEGGVHLSPSNNSLMEKGDTDN</sequence>
<feature type="transmembrane region" description="Helical" evidence="2">
    <location>
        <begin position="156"/>
        <end position="175"/>
    </location>
</feature>
<dbReference type="EMBL" id="HBGZ01030050">
    <property type="protein sequence ID" value="CAD9627592.1"/>
    <property type="molecule type" value="Transcribed_RNA"/>
</dbReference>
<keyword evidence="2" id="KW-1133">Transmembrane helix</keyword>
<accession>A0A6U3YVV5</accession>
<evidence type="ECO:0000313" key="4">
    <source>
        <dbReference type="EMBL" id="CAD9627594.1"/>
    </source>
</evidence>
<name>A0A6U3YVV5_9STRA</name>
<keyword evidence="2" id="KW-0812">Transmembrane</keyword>
<gene>
    <name evidence="3" type="ORF">SMAR0320_LOCUS21396</name>
    <name evidence="4" type="ORF">SMAR0320_LOCUS21397</name>
</gene>
<proteinExistence type="predicted"/>
<keyword evidence="2" id="KW-0472">Membrane</keyword>
<evidence type="ECO:0000313" key="3">
    <source>
        <dbReference type="EMBL" id="CAD9627592.1"/>
    </source>
</evidence>
<evidence type="ECO:0008006" key="5">
    <source>
        <dbReference type="Google" id="ProtNLM"/>
    </source>
</evidence>
<reference evidence="3" key="1">
    <citation type="submission" date="2021-01" db="EMBL/GenBank/DDBJ databases">
        <authorList>
            <person name="Corre E."/>
            <person name="Pelletier E."/>
            <person name="Niang G."/>
            <person name="Scheremetjew M."/>
            <person name="Finn R."/>
            <person name="Kale V."/>
            <person name="Holt S."/>
            <person name="Cochrane G."/>
            <person name="Meng A."/>
            <person name="Brown T."/>
            <person name="Cohen L."/>
        </authorList>
    </citation>
    <scope>NUCLEOTIDE SEQUENCE</scope>
    <source>
        <strain evidence="3">SM1012Den-03</strain>
    </source>
</reference>
<feature type="region of interest" description="Disordered" evidence="1">
    <location>
        <begin position="240"/>
        <end position="266"/>
    </location>
</feature>
<evidence type="ECO:0000256" key="2">
    <source>
        <dbReference type="SAM" id="Phobius"/>
    </source>
</evidence>
<dbReference type="AlphaFoldDB" id="A0A6U3YVV5"/>
<evidence type="ECO:0000256" key="1">
    <source>
        <dbReference type="SAM" id="MobiDB-lite"/>
    </source>
</evidence>
<protein>
    <recommendedName>
        <fullName evidence="5">TLC domain-containing protein</fullName>
    </recommendedName>
</protein>
<organism evidence="3">
    <name type="scientific">Skeletonema marinoi</name>
    <dbReference type="NCBI Taxonomy" id="267567"/>
    <lineage>
        <taxon>Eukaryota</taxon>
        <taxon>Sar</taxon>
        <taxon>Stramenopiles</taxon>
        <taxon>Ochrophyta</taxon>
        <taxon>Bacillariophyta</taxon>
        <taxon>Coscinodiscophyceae</taxon>
        <taxon>Thalassiosirophycidae</taxon>
        <taxon>Thalassiosirales</taxon>
        <taxon>Skeletonemataceae</taxon>
        <taxon>Skeletonema</taxon>
        <taxon>Skeletonema marinoi-dohrnii complex</taxon>
    </lineage>
</organism>
<feature type="transmembrane region" description="Helical" evidence="2">
    <location>
        <begin position="190"/>
        <end position="215"/>
    </location>
</feature>
<dbReference type="EMBL" id="HBGZ01030051">
    <property type="protein sequence ID" value="CAD9627594.1"/>
    <property type="molecule type" value="Transcribed_RNA"/>
</dbReference>